<dbReference type="AlphaFoldDB" id="A0A931FJL2"/>
<evidence type="ECO:0000313" key="2">
    <source>
        <dbReference type="Proteomes" id="UP000645610"/>
    </source>
</evidence>
<name>A0A931FJL2_9BACT</name>
<accession>A0A931FJL2</accession>
<comment type="caution">
    <text evidence="1">The sequence shown here is derived from an EMBL/GenBank/DDBJ whole genome shotgun (WGS) entry which is preliminary data.</text>
</comment>
<dbReference type="RefSeq" id="WP_196286343.1">
    <property type="nucleotide sequence ID" value="NZ_JADQDP010000002.1"/>
</dbReference>
<dbReference type="Proteomes" id="UP000645610">
    <property type="component" value="Unassembled WGS sequence"/>
</dbReference>
<reference evidence="1 2" key="1">
    <citation type="submission" date="2020-11" db="EMBL/GenBank/DDBJ databases">
        <authorList>
            <person name="Kim M.K."/>
        </authorList>
    </citation>
    <scope>NUCLEOTIDE SEQUENCE [LARGE SCALE GENOMIC DNA]</scope>
    <source>
        <strain evidence="1 2">BT439</strain>
    </source>
</reference>
<gene>
    <name evidence="1" type="ORF">I2I01_10260</name>
</gene>
<dbReference type="EMBL" id="JADQDP010000002">
    <property type="protein sequence ID" value="MBF9142018.1"/>
    <property type="molecule type" value="Genomic_DNA"/>
</dbReference>
<keyword evidence="2" id="KW-1185">Reference proteome</keyword>
<sequence length="220" mass="24446">MPLPIQPAKRLGRRFRWAAAGAAAVLAGAGVLYTVGDFGLTQRVLNGVESRALAGRSTRLDQFGLRLLYGALQLGGRVVYPQAAELLGHYCGGRGDTLRFDAQPLLRHPEVQQALRLQKPGITFRHQAAAGPFYIARRTDWGLYYAFDLLYIRQAPGTVVFYDNYFFQPLARRSYTRFNFGRLHCKLNDGLIRVAYPQAKPFVAYAKATAPAGAMTMANY</sequence>
<evidence type="ECO:0000313" key="1">
    <source>
        <dbReference type="EMBL" id="MBF9142018.1"/>
    </source>
</evidence>
<protein>
    <submittedName>
        <fullName evidence="1">Uncharacterized protein</fullName>
    </submittedName>
</protein>
<organism evidence="1 2">
    <name type="scientific">Hymenobacter properus</name>
    <dbReference type="NCBI Taxonomy" id="2791026"/>
    <lineage>
        <taxon>Bacteria</taxon>
        <taxon>Pseudomonadati</taxon>
        <taxon>Bacteroidota</taxon>
        <taxon>Cytophagia</taxon>
        <taxon>Cytophagales</taxon>
        <taxon>Hymenobacteraceae</taxon>
        <taxon>Hymenobacter</taxon>
    </lineage>
</organism>
<proteinExistence type="predicted"/>